<dbReference type="InterPro" id="IPR011711">
    <property type="entry name" value="GntR_C"/>
</dbReference>
<dbReference type="SMART" id="SM00345">
    <property type="entry name" value="HTH_GNTR"/>
    <property type="match status" value="1"/>
</dbReference>
<dbReference type="SMART" id="SM00895">
    <property type="entry name" value="FCD"/>
    <property type="match status" value="1"/>
</dbReference>
<evidence type="ECO:0000256" key="2">
    <source>
        <dbReference type="ARBA" id="ARBA00023125"/>
    </source>
</evidence>
<dbReference type="PANTHER" id="PTHR43537:SF5">
    <property type="entry name" value="UXU OPERON TRANSCRIPTIONAL REGULATOR"/>
    <property type="match status" value="1"/>
</dbReference>
<evidence type="ECO:0000256" key="1">
    <source>
        <dbReference type="ARBA" id="ARBA00023015"/>
    </source>
</evidence>
<organism evidence="5 6">
    <name type="scientific">Desulfosalsimonas propionicica</name>
    <dbReference type="NCBI Taxonomy" id="332175"/>
    <lineage>
        <taxon>Bacteria</taxon>
        <taxon>Pseudomonadati</taxon>
        <taxon>Thermodesulfobacteriota</taxon>
        <taxon>Desulfobacteria</taxon>
        <taxon>Desulfobacterales</taxon>
        <taxon>Desulfosalsimonadaceae</taxon>
        <taxon>Desulfosalsimonas</taxon>
    </lineage>
</organism>
<dbReference type="Pfam" id="PF07729">
    <property type="entry name" value="FCD"/>
    <property type="match status" value="1"/>
</dbReference>
<proteinExistence type="predicted"/>
<dbReference type="Proteomes" id="UP000525298">
    <property type="component" value="Unassembled WGS sequence"/>
</dbReference>
<dbReference type="GO" id="GO:0003677">
    <property type="term" value="F:DNA binding"/>
    <property type="evidence" value="ECO:0007669"/>
    <property type="project" value="UniProtKB-KW"/>
</dbReference>
<comment type="caution">
    <text evidence="5">The sequence shown here is derived from an EMBL/GenBank/DDBJ whole genome shotgun (WGS) entry which is preliminary data.</text>
</comment>
<evidence type="ECO:0000313" key="6">
    <source>
        <dbReference type="Proteomes" id="UP000525298"/>
    </source>
</evidence>
<dbReference type="SUPFAM" id="SSF46785">
    <property type="entry name" value="Winged helix' DNA-binding domain"/>
    <property type="match status" value="1"/>
</dbReference>
<dbReference type="InterPro" id="IPR036390">
    <property type="entry name" value="WH_DNA-bd_sf"/>
</dbReference>
<dbReference type="InterPro" id="IPR008920">
    <property type="entry name" value="TF_FadR/GntR_C"/>
</dbReference>
<protein>
    <submittedName>
        <fullName evidence="5">GntR family transcriptional repressor for pyruvate dehydrogenase complex</fullName>
    </submittedName>
</protein>
<feature type="domain" description="HTH gntR-type" evidence="4">
    <location>
        <begin position="13"/>
        <end position="83"/>
    </location>
</feature>
<dbReference type="Pfam" id="PF00392">
    <property type="entry name" value="GntR"/>
    <property type="match status" value="1"/>
</dbReference>
<dbReference type="PRINTS" id="PR00035">
    <property type="entry name" value="HTHGNTR"/>
</dbReference>
<dbReference type="InterPro" id="IPR036388">
    <property type="entry name" value="WH-like_DNA-bd_sf"/>
</dbReference>
<keyword evidence="5" id="KW-0670">Pyruvate</keyword>
<reference evidence="5 6" key="1">
    <citation type="submission" date="2020-07" db="EMBL/GenBank/DDBJ databases">
        <title>Genomic Encyclopedia of Type Strains, Phase IV (KMG-IV): sequencing the most valuable type-strain genomes for metagenomic binning, comparative biology and taxonomic classification.</title>
        <authorList>
            <person name="Goeker M."/>
        </authorList>
    </citation>
    <scope>NUCLEOTIDE SEQUENCE [LARGE SCALE GENOMIC DNA]</scope>
    <source>
        <strain evidence="5 6">DSM 17721</strain>
    </source>
</reference>
<name>A0A7W0CBN7_9BACT</name>
<dbReference type="SUPFAM" id="SSF48008">
    <property type="entry name" value="GntR ligand-binding domain-like"/>
    <property type="match status" value="1"/>
</dbReference>
<evidence type="ECO:0000256" key="3">
    <source>
        <dbReference type="ARBA" id="ARBA00023163"/>
    </source>
</evidence>
<keyword evidence="3" id="KW-0804">Transcription</keyword>
<dbReference type="PROSITE" id="PS50949">
    <property type="entry name" value="HTH_GNTR"/>
    <property type="match status" value="1"/>
</dbReference>
<gene>
    <name evidence="5" type="ORF">HNR65_003157</name>
</gene>
<evidence type="ECO:0000313" key="5">
    <source>
        <dbReference type="EMBL" id="MBA2882802.1"/>
    </source>
</evidence>
<evidence type="ECO:0000259" key="4">
    <source>
        <dbReference type="PROSITE" id="PS50949"/>
    </source>
</evidence>
<dbReference type="RefSeq" id="WP_181552423.1">
    <property type="nucleotide sequence ID" value="NZ_JACDUS010000012.1"/>
</dbReference>
<keyword evidence="2" id="KW-0238">DNA-binding</keyword>
<dbReference type="InterPro" id="IPR000524">
    <property type="entry name" value="Tscrpt_reg_HTH_GntR"/>
</dbReference>
<keyword evidence="1" id="KW-0805">Transcription regulation</keyword>
<accession>A0A7W0CBN7</accession>
<dbReference type="Gene3D" id="1.20.120.530">
    <property type="entry name" value="GntR ligand-binding domain-like"/>
    <property type="match status" value="1"/>
</dbReference>
<dbReference type="CDD" id="cd07377">
    <property type="entry name" value="WHTH_GntR"/>
    <property type="match status" value="1"/>
</dbReference>
<keyword evidence="6" id="KW-1185">Reference proteome</keyword>
<sequence>MAMEFNFQNVKQSRISSNIADQIQKAILNGDLKEGERLPSENDLITHFGVSKSSLREAFRTLEAYGLLEIKQGVNGGAFVKKVDIEVVKKGLENYLFFINPTHEDYAQFRIFNETQIVKVAASKITDKDIEELKENIREMEQEPDGERFYSDLDVAFHKKIAEIGGNPIVAVVVESVQSALIRLKRIIETDREFLDIVCRGHWEILEALEARDPEKASYFMLKHINEVEEGLRKCQNRSSSKQKELFKKKNYEVA</sequence>
<dbReference type="GO" id="GO:0003700">
    <property type="term" value="F:DNA-binding transcription factor activity"/>
    <property type="evidence" value="ECO:0007669"/>
    <property type="project" value="InterPro"/>
</dbReference>
<dbReference type="PANTHER" id="PTHR43537">
    <property type="entry name" value="TRANSCRIPTIONAL REGULATOR, GNTR FAMILY"/>
    <property type="match status" value="1"/>
</dbReference>
<dbReference type="Gene3D" id="1.10.10.10">
    <property type="entry name" value="Winged helix-like DNA-binding domain superfamily/Winged helix DNA-binding domain"/>
    <property type="match status" value="1"/>
</dbReference>
<dbReference type="EMBL" id="JACDUS010000012">
    <property type="protein sequence ID" value="MBA2882802.1"/>
    <property type="molecule type" value="Genomic_DNA"/>
</dbReference>
<dbReference type="AlphaFoldDB" id="A0A7W0CBN7"/>